<dbReference type="InParanoid" id="A0A2P5FII3"/>
<evidence type="ECO:0000256" key="1">
    <source>
        <dbReference type="ARBA" id="ARBA00000900"/>
    </source>
</evidence>
<keyword evidence="11" id="KW-1185">Reference proteome</keyword>
<accession>A0A2P5FII3</accession>
<evidence type="ECO:0000313" key="10">
    <source>
        <dbReference type="EMBL" id="PON97608.1"/>
    </source>
</evidence>
<evidence type="ECO:0000256" key="5">
    <source>
        <dbReference type="ARBA" id="ARBA00022771"/>
    </source>
</evidence>
<comment type="pathway">
    <text evidence="2">Protein modification; protein ubiquitination.</text>
</comment>
<keyword evidence="7" id="KW-0862">Zinc</keyword>
<gene>
    <name evidence="10" type="ORF">TorRG33x02_065180</name>
</gene>
<keyword evidence="5 8" id="KW-0863">Zinc-finger</keyword>
<dbReference type="InterPro" id="IPR013083">
    <property type="entry name" value="Znf_RING/FYVE/PHD"/>
</dbReference>
<dbReference type="OrthoDB" id="21204at2759"/>
<dbReference type="InterPro" id="IPR001841">
    <property type="entry name" value="Znf_RING"/>
</dbReference>
<evidence type="ECO:0000256" key="4">
    <source>
        <dbReference type="ARBA" id="ARBA00022723"/>
    </source>
</evidence>
<dbReference type="GO" id="GO:0005737">
    <property type="term" value="C:cytoplasm"/>
    <property type="evidence" value="ECO:0007669"/>
    <property type="project" value="TreeGrafter"/>
</dbReference>
<dbReference type="Proteomes" id="UP000237000">
    <property type="component" value="Unassembled WGS sequence"/>
</dbReference>
<evidence type="ECO:0000256" key="7">
    <source>
        <dbReference type="ARBA" id="ARBA00022833"/>
    </source>
</evidence>
<dbReference type="InterPro" id="IPR024766">
    <property type="entry name" value="Znf_RING_H2"/>
</dbReference>
<dbReference type="GO" id="GO:0061630">
    <property type="term" value="F:ubiquitin protein ligase activity"/>
    <property type="evidence" value="ECO:0007669"/>
    <property type="project" value="UniProtKB-EC"/>
</dbReference>
<dbReference type="STRING" id="63057.A0A2P5FII3"/>
<evidence type="ECO:0000256" key="3">
    <source>
        <dbReference type="ARBA" id="ARBA00012483"/>
    </source>
</evidence>
<reference evidence="11" key="1">
    <citation type="submission" date="2016-06" db="EMBL/GenBank/DDBJ databases">
        <title>Parallel loss of symbiosis genes in relatives of nitrogen-fixing non-legume Parasponia.</title>
        <authorList>
            <person name="Van Velzen R."/>
            <person name="Holmer R."/>
            <person name="Bu F."/>
            <person name="Rutten L."/>
            <person name="Van Zeijl A."/>
            <person name="Liu W."/>
            <person name="Santuari L."/>
            <person name="Cao Q."/>
            <person name="Sharma T."/>
            <person name="Shen D."/>
            <person name="Roswanjaya Y."/>
            <person name="Wardhani T."/>
            <person name="Kalhor M.S."/>
            <person name="Jansen J."/>
            <person name="Van den Hoogen J."/>
            <person name="Gungor B."/>
            <person name="Hartog M."/>
            <person name="Hontelez J."/>
            <person name="Verver J."/>
            <person name="Yang W.-C."/>
            <person name="Schijlen E."/>
            <person name="Repin R."/>
            <person name="Schilthuizen M."/>
            <person name="Schranz E."/>
            <person name="Heidstra R."/>
            <person name="Miyata K."/>
            <person name="Fedorova E."/>
            <person name="Kohlen W."/>
            <person name="Bisseling T."/>
            <person name="Smit S."/>
            <person name="Geurts R."/>
        </authorList>
    </citation>
    <scope>NUCLEOTIDE SEQUENCE [LARGE SCALE GENOMIC DNA]</scope>
    <source>
        <strain evidence="11">cv. RG33-2</strain>
    </source>
</reference>
<evidence type="ECO:0000256" key="8">
    <source>
        <dbReference type="PROSITE-ProRule" id="PRU00175"/>
    </source>
</evidence>
<keyword evidence="6" id="KW-0833">Ubl conjugation pathway</keyword>
<dbReference type="PANTHER" id="PTHR15710">
    <property type="entry name" value="E3 UBIQUITIN-PROTEIN LIGASE PRAJA"/>
    <property type="match status" value="1"/>
</dbReference>
<sequence length="168" mass="18651">MDVLQIAESRAELLHRLSNWGSYSTFDGSHDPRAFAGKLDAEELWEVRLASMTAELAASRARAANREFGPVLMEVELEVAVHLARILAGPGEEVGGPVCGVCLEEMEMEMEMEEREGGGGGGVVGLGCLHEFHESCILEWLKRKRACPLCRYHLEEHDLDQLIKFSRA</sequence>
<proteinExistence type="predicted"/>
<comment type="caution">
    <text evidence="10">The sequence shown here is derived from an EMBL/GenBank/DDBJ whole genome shotgun (WGS) entry which is preliminary data.</text>
</comment>
<comment type="catalytic activity">
    <reaction evidence="1">
        <text>S-ubiquitinyl-[E2 ubiquitin-conjugating enzyme]-L-cysteine + [acceptor protein]-L-lysine = [E2 ubiquitin-conjugating enzyme]-L-cysteine + N(6)-ubiquitinyl-[acceptor protein]-L-lysine.</text>
        <dbReference type="EC" id="2.3.2.27"/>
    </reaction>
</comment>
<dbReference type="SMART" id="SM00184">
    <property type="entry name" value="RING"/>
    <property type="match status" value="1"/>
</dbReference>
<evidence type="ECO:0000256" key="2">
    <source>
        <dbReference type="ARBA" id="ARBA00004906"/>
    </source>
</evidence>
<dbReference type="EMBL" id="JXTC01000030">
    <property type="protein sequence ID" value="PON97608.1"/>
    <property type="molecule type" value="Genomic_DNA"/>
</dbReference>
<dbReference type="EC" id="2.3.2.27" evidence="3"/>
<keyword evidence="4" id="KW-0479">Metal-binding</keyword>
<evidence type="ECO:0000313" key="11">
    <source>
        <dbReference type="Proteomes" id="UP000237000"/>
    </source>
</evidence>
<dbReference type="PROSITE" id="PS50089">
    <property type="entry name" value="ZF_RING_2"/>
    <property type="match status" value="1"/>
</dbReference>
<name>A0A2P5FII3_TREOI</name>
<protein>
    <recommendedName>
        <fullName evidence="3">RING-type E3 ubiquitin transferase</fullName>
        <ecNumber evidence="3">2.3.2.27</ecNumber>
    </recommendedName>
</protein>
<dbReference type="Pfam" id="PF12678">
    <property type="entry name" value="zf-rbx1"/>
    <property type="match status" value="1"/>
</dbReference>
<organism evidence="10 11">
    <name type="scientific">Trema orientale</name>
    <name type="common">Charcoal tree</name>
    <name type="synonym">Celtis orientalis</name>
    <dbReference type="NCBI Taxonomy" id="63057"/>
    <lineage>
        <taxon>Eukaryota</taxon>
        <taxon>Viridiplantae</taxon>
        <taxon>Streptophyta</taxon>
        <taxon>Embryophyta</taxon>
        <taxon>Tracheophyta</taxon>
        <taxon>Spermatophyta</taxon>
        <taxon>Magnoliopsida</taxon>
        <taxon>eudicotyledons</taxon>
        <taxon>Gunneridae</taxon>
        <taxon>Pentapetalae</taxon>
        <taxon>rosids</taxon>
        <taxon>fabids</taxon>
        <taxon>Rosales</taxon>
        <taxon>Cannabaceae</taxon>
        <taxon>Trema</taxon>
    </lineage>
</organism>
<feature type="domain" description="RING-type" evidence="9">
    <location>
        <begin position="99"/>
        <end position="151"/>
    </location>
</feature>
<evidence type="ECO:0000256" key="6">
    <source>
        <dbReference type="ARBA" id="ARBA00022786"/>
    </source>
</evidence>
<dbReference type="SUPFAM" id="SSF57850">
    <property type="entry name" value="RING/U-box"/>
    <property type="match status" value="1"/>
</dbReference>
<dbReference type="GO" id="GO:0008270">
    <property type="term" value="F:zinc ion binding"/>
    <property type="evidence" value="ECO:0007669"/>
    <property type="project" value="UniProtKB-KW"/>
</dbReference>
<dbReference type="Gene3D" id="3.30.40.10">
    <property type="entry name" value="Zinc/RING finger domain, C3HC4 (zinc finger)"/>
    <property type="match status" value="1"/>
</dbReference>
<evidence type="ECO:0000259" key="9">
    <source>
        <dbReference type="PROSITE" id="PS50089"/>
    </source>
</evidence>
<dbReference type="PANTHER" id="PTHR15710:SF194">
    <property type="entry name" value="RING_U-BOX SUPERFAMILY PROTEIN"/>
    <property type="match status" value="1"/>
</dbReference>
<dbReference type="GO" id="GO:0016567">
    <property type="term" value="P:protein ubiquitination"/>
    <property type="evidence" value="ECO:0007669"/>
    <property type="project" value="TreeGrafter"/>
</dbReference>
<dbReference type="AlphaFoldDB" id="A0A2P5FII3"/>